<keyword evidence="3" id="KW-0547">Nucleotide-binding</keyword>
<keyword evidence="3" id="KW-0067">ATP-binding</keyword>
<dbReference type="GO" id="GO:0004386">
    <property type="term" value="F:helicase activity"/>
    <property type="evidence" value="ECO:0007669"/>
    <property type="project" value="UniProtKB-KW"/>
</dbReference>
<organism evidence="2 3">
    <name type="scientific">Sipha flava</name>
    <name type="common">yellow sugarcane aphid</name>
    <dbReference type="NCBI Taxonomy" id="143950"/>
    <lineage>
        <taxon>Eukaryota</taxon>
        <taxon>Metazoa</taxon>
        <taxon>Ecdysozoa</taxon>
        <taxon>Arthropoda</taxon>
        <taxon>Hexapoda</taxon>
        <taxon>Insecta</taxon>
        <taxon>Pterygota</taxon>
        <taxon>Neoptera</taxon>
        <taxon>Paraneoptera</taxon>
        <taxon>Hemiptera</taxon>
        <taxon>Sternorrhyncha</taxon>
        <taxon>Aphidomorpha</taxon>
        <taxon>Aphidoidea</taxon>
        <taxon>Aphididae</taxon>
        <taxon>Sipha</taxon>
    </lineage>
</organism>
<dbReference type="OrthoDB" id="5812619at2759"/>
<evidence type="ECO:0000313" key="3">
    <source>
        <dbReference type="RefSeq" id="XP_025412502.1"/>
    </source>
</evidence>
<sequence>MIFDENVEGFIDDTSNIESNELLNKKKEDQNHKSPNKLSDNITSTSNVNFDLNKTMKKRKHDKSLSSDIKLLQQNITISDGNSSDQNANKSNDNQSNDTVSIDTENNSQIISNADNTTVNHDTQENIEFEAFQSAINLHSIENSSSTTETQVPLDKSKLINDIINNETSLNIEKCVEKQKNLKIVENLHIVVPNKSKENKIHYVETTLSKFPKNKIIEKIKELNPSIKLGVFNEDEDNLIKKYWLKFQQEYKISDVRPFLPNGLDIALHSSERLSFIRYISVELPNRLLYSVYNRFVVLFDKRIIDKQSFREVEDRLIMQVNNCVAVRNKYTVLNLLLNRTKQQLIRRSNFIKLHPSCKERIIWNIEKRQELFSKILLETNTTNWTDLENLKIKKPTWIKVAKNFSVPISDEKVRVQWKFLSTMLFCKQPICYSTFKLNLLKLLLQKNVKYWSDINWNEITNKLYPGANSKVISTIFNWWICKKVPAEIRSNIRGTLKYLATQIDFDVEKLDEDKINFFPRFIVTENNELKLKEEY</sequence>
<reference evidence="3" key="1">
    <citation type="submission" date="2025-08" db="UniProtKB">
        <authorList>
            <consortium name="RefSeq"/>
        </authorList>
    </citation>
    <scope>IDENTIFICATION</scope>
    <source>
        <tissue evidence="3">Whole body</tissue>
    </source>
</reference>
<dbReference type="GeneID" id="112684970"/>
<evidence type="ECO:0000313" key="2">
    <source>
        <dbReference type="Proteomes" id="UP000694846"/>
    </source>
</evidence>
<protein>
    <submittedName>
        <fullName evidence="3">Probable ATP-dependent helicase PF08_0048</fullName>
    </submittedName>
</protein>
<name>A0A8B8FP71_9HEMI</name>
<dbReference type="AlphaFoldDB" id="A0A8B8FP71"/>
<evidence type="ECO:0000256" key="1">
    <source>
        <dbReference type="SAM" id="MobiDB-lite"/>
    </source>
</evidence>
<feature type="region of interest" description="Disordered" evidence="1">
    <location>
        <begin position="77"/>
        <end position="119"/>
    </location>
</feature>
<keyword evidence="3" id="KW-0347">Helicase</keyword>
<dbReference type="Proteomes" id="UP000694846">
    <property type="component" value="Unplaced"/>
</dbReference>
<feature type="region of interest" description="Disordered" evidence="1">
    <location>
        <begin position="25"/>
        <end position="47"/>
    </location>
</feature>
<accession>A0A8B8FP71</accession>
<feature type="compositionally biased region" description="Polar residues" evidence="1">
    <location>
        <begin position="36"/>
        <end position="47"/>
    </location>
</feature>
<gene>
    <name evidence="3" type="primary">LOC112684970</name>
</gene>
<keyword evidence="2" id="KW-1185">Reference proteome</keyword>
<dbReference type="RefSeq" id="XP_025412502.1">
    <property type="nucleotide sequence ID" value="XM_025556717.1"/>
</dbReference>
<proteinExistence type="predicted"/>
<keyword evidence="3" id="KW-0378">Hydrolase</keyword>